<sequence>MTRIFTLIALFTIAFSVSFCSDDDEPTTKYLTLNISGLENLGTDYVYEGWIIVGGNPISTGRFSVNDSGNLSQTSFTIDIEDLDAASTFVLTIEPEVGDNPAPSKVHILAGDFSGNSGQLSIGHGAALANNFSTANGKYILATPTNGADNDENSGVWFLDLSSGAPAVGLSLPTLPEGWKYEGWVVTSGTPVTSGKFTSVDAVDEFDGFSSTMDGPPFPGEDYLVNAPSGLTFPVDLSGGKAVISIEPDPDNSPNPFLLKPLVGDIPANAVDHTTYDLGQNLNFPTGTVSR</sequence>
<accession>A0A238VIX2</accession>
<gene>
    <name evidence="3" type="ORF">SAMN04488111_0581</name>
</gene>
<protein>
    <submittedName>
        <fullName evidence="3">Anti-sigma-K factor rskA</fullName>
    </submittedName>
</protein>
<dbReference type="InterPro" id="IPR018764">
    <property type="entry name" value="RskA_C"/>
</dbReference>
<evidence type="ECO:0000313" key="4">
    <source>
        <dbReference type="Proteomes" id="UP000198412"/>
    </source>
</evidence>
<feature type="domain" description="Anti-sigma K factor RskA C-terminal" evidence="2">
    <location>
        <begin position="31"/>
        <end position="104"/>
    </location>
</feature>
<dbReference type="Proteomes" id="UP000198412">
    <property type="component" value="Unassembled WGS sequence"/>
</dbReference>
<evidence type="ECO:0000313" key="3">
    <source>
        <dbReference type="EMBL" id="SNR34342.1"/>
    </source>
</evidence>
<dbReference type="GO" id="GO:0005886">
    <property type="term" value="C:plasma membrane"/>
    <property type="evidence" value="ECO:0007669"/>
    <property type="project" value="InterPro"/>
</dbReference>
<dbReference type="EMBL" id="FZNX01000001">
    <property type="protein sequence ID" value="SNR34342.1"/>
    <property type="molecule type" value="Genomic_DNA"/>
</dbReference>
<feature type="signal peptide" evidence="1">
    <location>
        <begin position="1"/>
        <end position="21"/>
    </location>
</feature>
<proteinExistence type="predicted"/>
<evidence type="ECO:0000259" key="2">
    <source>
        <dbReference type="Pfam" id="PF10099"/>
    </source>
</evidence>
<evidence type="ECO:0000256" key="1">
    <source>
        <dbReference type="SAM" id="SignalP"/>
    </source>
</evidence>
<dbReference type="AlphaFoldDB" id="A0A238VIX2"/>
<dbReference type="Pfam" id="PF10099">
    <property type="entry name" value="RskA_C"/>
    <property type="match status" value="1"/>
</dbReference>
<keyword evidence="1" id="KW-0732">Signal</keyword>
<reference evidence="4" key="1">
    <citation type="submission" date="2017-06" db="EMBL/GenBank/DDBJ databases">
        <authorList>
            <person name="Varghese N."/>
            <person name="Submissions S."/>
        </authorList>
    </citation>
    <scope>NUCLEOTIDE SEQUENCE [LARGE SCALE GENOMIC DNA]</scope>
    <source>
        <strain evidence="4">DSM 27993</strain>
    </source>
</reference>
<dbReference type="RefSeq" id="WP_089376913.1">
    <property type="nucleotide sequence ID" value="NZ_FZNX01000001.1"/>
</dbReference>
<dbReference type="OrthoDB" id="1115036at2"/>
<organism evidence="3 4">
    <name type="scientific">Lutibacter flavus</name>
    <dbReference type="NCBI Taxonomy" id="691689"/>
    <lineage>
        <taxon>Bacteria</taxon>
        <taxon>Pseudomonadati</taxon>
        <taxon>Bacteroidota</taxon>
        <taxon>Flavobacteriia</taxon>
        <taxon>Flavobacteriales</taxon>
        <taxon>Flavobacteriaceae</taxon>
        <taxon>Lutibacter</taxon>
    </lineage>
</organism>
<name>A0A238VIX2_9FLAO</name>
<feature type="chain" id="PRO_5012918291" evidence="1">
    <location>
        <begin position="22"/>
        <end position="291"/>
    </location>
</feature>
<keyword evidence="4" id="KW-1185">Reference proteome</keyword>